<reference evidence="2 3" key="1">
    <citation type="journal article" date="2018" name="Nat. Ecol. Evol.">
        <title>Pezizomycetes genomes reveal the molecular basis of ectomycorrhizal truffle lifestyle.</title>
        <authorList>
            <person name="Murat C."/>
            <person name="Payen T."/>
            <person name="Noel B."/>
            <person name="Kuo A."/>
            <person name="Morin E."/>
            <person name="Chen J."/>
            <person name="Kohler A."/>
            <person name="Krizsan K."/>
            <person name="Balestrini R."/>
            <person name="Da Silva C."/>
            <person name="Montanini B."/>
            <person name="Hainaut M."/>
            <person name="Levati E."/>
            <person name="Barry K.W."/>
            <person name="Belfiori B."/>
            <person name="Cichocki N."/>
            <person name="Clum A."/>
            <person name="Dockter R.B."/>
            <person name="Fauchery L."/>
            <person name="Guy J."/>
            <person name="Iotti M."/>
            <person name="Le Tacon F."/>
            <person name="Lindquist E.A."/>
            <person name="Lipzen A."/>
            <person name="Malagnac F."/>
            <person name="Mello A."/>
            <person name="Molinier V."/>
            <person name="Miyauchi S."/>
            <person name="Poulain J."/>
            <person name="Riccioni C."/>
            <person name="Rubini A."/>
            <person name="Sitrit Y."/>
            <person name="Splivallo R."/>
            <person name="Traeger S."/>
            <person name="Wang M."/>
            <person name="Zifcakova L."/>
            <person name="Wipf D."/>
            <person name="Zambonelli A."/>
            <person name="Paolocci F."/>
            <person name="Nowrousian M."/>
            <person name="Ottonello S."/>
            <person name="Baldrian P."/>
            <person name="Spatafora J.W."/>
            <person name="Henrissat B."/>
            <person name="Nagy L.G."/>
            <person name="Aury J.M."/>
            <person name="Wincker P."/>
            <person name="Grigoriev I.V."/>
            <person name="Bonfante P."/>
            <person name="Martin F.M."/>
        </authorList>
    </citation>
    <scope>NUCLEOTIDE SEQUENCE [LARGE SCALE GENOMIC DNA]</scope>
    <source>
        <strain evidence="2 3">RN42</strain>
    </source>
</reference>
<feature type="compositionally biased region" description="Polar residues" evidence="1">
    <location>
        <begin position="60"/>
        <end position="77"/>
    </location>
</feature>
<gene>
    <name evidence="2" type="ORF">BJ508DRAFT_303926</name>
</gene>
<protein>
    <submittedName>
        <fullName evidence="2">Uncharacterized protein</fullName>
    </submittedName>
</protein>
<name>A0A3N4IE99_ASCIM</name>
<dbReference type="AlphaFoldDB" id="A0A3N4IE99"/>
<evidence type="ECO:0000256" key="1">
    <source>
        <dbReference type="SAM" id="MobiDB-lite"/>
    </source>
</evidence>
<proteinExistence type="predicted"/>
<sequence>MPSEPRPYHRSGIFSKTRPKGITDEQWNELQEQRSIAQFEYHRRKQQEYYSRPPYDQHHQAAQQSYHDPSSSYSFHRSQDVWNTGSSYAGPGAHDFSYRGRQALNMYPVRNEECSHSNTAFQSHTELDSSARWGYRESGYMQCQDCGSRL</sequence>
<dbReference type="EMBL" id="ML119659">
    <property type="protein sequence ID" value="RPA84472.1"/>
    <property type="molecule type" value="Genomic_DNA"/>
</dbReference>
<evidence type="ECO:0000313" key="2">
    <source>
        <dbReference type="EMBL" id="RPA84472.1"/>
    </source>
</evidence>
<feature type="region of interest" description="Disordered" evidence="1">
    <location>
        <begin position="1"/>
        <end position="22"/>
    </location>
</feature>
<organism evidence="2 3">
    <name type="scientific">Ascobolus immersus RN42</name>
    <dbReference type="NCBI Taxonomy" id="1160509"/>
    <lineage>
        <taxon>Eukaryota</taxon>
        <taxon>Fungi</taxon>
        <taxon>Dikarya</taxon>
        <taxon>Ascomycota</taxon>
        <taxon>Pezizomycotina</taxon>
        <taxon>Pezizomycetes</taxon>
        <taxon>Pezizales</taxon>
        <taxon>Ascobolaceae</taxon>
        <taxon>Ascobolus</taxon>
    </lineage>
</organism>
<accession>A0A3N4IE99</accession>
<keyword evidence="3" id="KW-1185">Reference proteome</keyword>
<feature type="region of interest" description="Disordered" evidence="1">
    <location>
        <begin position="43"/>
        <end position="77"/>
    </location>
</feature>
<evidence type="ECO:0000313" key="3">
    <source>
        <dbReference type="Proteomes" id="UP000275078"/>
    </source>
</evidence>
<dbReference type="Proteomes" id="UP000275078">
    <property type="component" value="Unassembled WGS sequence"/>
</dbReference>